<comment type="caution">
    <text evidence="1">The sequence shown here is derived from an EMBL/GenBank/DDBJ whole genome shotgun (WGS) entry which is preliminary data.</text>
</comment>
<dbReference type="AlphaFoldDB" id="X1HDY3"/>
<dbReference type="EMBL" id="BARU01022025">
    <property type="protein sequence ID" value="GAH52039.1"/>
    <property type="molecule type" value="Genomic_DNA"/>
</dbReference>
<evidence type="ECO:0000313" key="1">
    <source>
        <dbReference type="EMBL" id="GAH52039.1"/>
    </source>
</evidence>
<organism evidence="1">
    <name type="scientific">marine sediment metagenome</name>
    <dbReference type="NCBI Taxonomy" id="412755"/>
    <lineage>
        <taxon>unclassified sequences</taxon>
        <taxon>metagenomes</taxon>
        <taxon>ecological metagenomes</taxon>
    </lineage>
</organism>
<sequence length="44" mass="5055">RAFWKKIGDFLDKGEVKIYPGGTVPESSFNIEWIDFEKYGAVCI</sequence>
<protein>
    <submittedName>
        <fullName evidence="1">Uncharacterized protein</fullName>
    </submittedName>
</protein>
<proteinExistence type="predicted"/>
<name>X1HDY3_9ZZZZ</name>
<feature type="non-terminal residue" evidence="1">
    <location>
        <position position="1"/>
    </location>
</feature>
<gene>
    <name evidence="1" type="ORF">S03H2_35947</name>
</gene>
<accession>X1HDY3</accession>
<reference evidence="1" key="1">
    <citation type="journal article" date="2014" name="Front. Microbiol.">
        <title>High frequency of phylogenetically diverse reductive dehalogenase-homologous genes in deep subseafloor sedimentary metagenomes.</title>
        <authorList>
            <person name="Kawai M."/>
            <person name="Futagami T."/>
            <person name="Toyoda A."/>
            <person name="Takaki Y."/>
            <person name="Nishi S."/>
            <person name="Hori S."/>
            <person name="Arai W."/>
            <person name="Tsubouchi T."/>
            <person name="Morono Y."/>
            <person name="Uchiyama I."/>
            <person name="Ito T."/>
            <person name="Fujiyama A."/>
            <person name="Inagaki F."/>
            <person name="Takami H."/>
        </authorList>
    </citation>
    <scope>NUCLEOTIDE SEQUENCE</scope>
    <source>
        <strain evidence="1">Expedition CK06-06</strain>
    </source>
</reference>